<gene>
    <name evidence="2" type="ORF">BEWA_003640</name>
</gene>
<keyword evidence="3" id="KW-1185">Reference proteome</keyword>
<dbReference type="OrthoDB" id="364908at2759"/>
<evidence type="ECO:0000256" key="1">
    <source>
        <dbReference type="SAM" id="MobiDB-lite"/>
    </source>
</evidence>
<dbReference type="EMBL" id="CP001670">
    <property type="protein sequence ID" value="AFZ80956.1"/>
    <property type="molecule type" value="Genomic_DNA"/>
</dbReference>
<dbReference type="KEGG" id="beq:BEWA_003640"/>
<feature type="compositionally biased region" description="Low complexity" evidence="1">
    <location>
        <begin position="141"/>
        <end position="158"/>
    </location>
</feature>
<sequence>MKEYIARVIQNEYGPERLKGLLDLKTQDIQERLKQGEDVKSTIFHGLLDDLVALISSKNAENVHRGCLILGFVTGIESMRESCGQKRDDHSLSFFEGAVGAILGALDAFKESGLSVMHRLWEVLEVVVLFLTGPSAAGKAPGPAKINGVATSSSTSSTGTNRANKRLMTTIFSSISKFNEDSEGVLLLVMQWLLSTRTFDSKRNEDVVYVAQLNRLHMALKDGISRGGSLLILENLSKLAKRNETVIPLFVSARIKYMNDEINTGGDAVPFRLERTLELLTLLLEKSSSSGGILVPLNELWKVLHRVLAFGNHRNLVKKTMELISVLGHYMGTDLLLVNISFVASLLNTHFRFVVCYLKNVSRTEDDVALYGNFVAETVADLRTICPDLHLALDPLYKSSRSIVQDFSKDQDANLDALINAISIQSTLVGSSVGAQVEALIANVVKYPLEENRNFVESVLSLVENHLSTCKFTLVHAQHSAGCSNHPAFLREVLHVLLKWEEAAPRYTNKSLSSIIKTIKKRLNTVGDSVSSEPNFEEYAKILKEHFDREMAAFRAEPLSSIPNAKVESPVVDTVQKMGEEDKEPSVTGKQEQAGEMSKQDELEVERIKQNLKRMRNFKV</sequence>
<dbReference type="InterPro" id="IPR016024">
    <property type="entry name" value="ARM-type_fold"/>
</dbReference>
<name>L0B148_THEEQ</name>
<dbReference type="SUPFAM" id="SSF48371">
    <property type="entry name" value="ARM repeat"/>
    <property type="match status" value="1"/>
</dbReference>
<feature type="region of interest" description="Disordered" evidence="1">
    <location>
        <begin position="141"/>
        <end position="160"/>
    </location>
</feature>
<reference evidence="2 3" key="1">
    <citation type="journal article" date="2012" name="BMC Genomics">
        <title>Comparative genomic analysis and phylogenetic position of Theileria equi.</title>
        <authorList>
            <person name="Kappmeyer L.S."/>
            <person name="Thiagarajan M."/>
            <person name="Herndon D.R."/>
            <person name="Ramsay J.D."/>
            <person name="Caler E."/>
            <person name="Djikeng A."/>
            <person name="Gillespie J.J."/>
            <person name="Lau A.O."/>
            <person name="Roalson E.H."/>
            <person name="Silva J.C."/>
            <person name="Silva M.G."/>
            <person name="Suarez C.E."/>
            <person name="Ueti M.W."/>
            <person name="Nene V.M."/>
            <person name="Mealey R.H."/>
            <person name="Knowles D.P."/>
            <person name="Brayton K.A."/>
        </authorList>
    </citation>
    <scope>NUCLEOTIDE SEQUENCE [LARGE SCALE GENOMIC DNA]</scope>
    <source>
        <strain evidence="2 3">WA</strain>
    </source>
</reference>
<protein>
    <submittedName>
        <fullName evidence="2">Uncharacterized protein</fullName>
    </submittedName>
</protein>
<dbReference type="Proteomes" id="UP000031512">
    <property type="component" value="Chromosome 3"/>
</dbReference>
<dbReference type="RefSeq" id="XP_004830622.1">
    <property type="nucleotide sequence ID" value="XM_004830565.1"/>
</dbReference>
<evidence type="ECO:0000313" key="2">
    <source>
        <dbReference type="EMBL" id="AFZ80956.1"/>
    </source>
</evidence>
<dbReference type="eggNOG" id="ENOG502QX2X">
    <property type="taxonomic scope" value="Eukaryota"/>
</dbReference>
<dbReference type="VEuPathDB" id="PiroplasmaDB:BEWA_003640"/>
<organism evidence="2 3">
    <name type="scientific">Theileria equi strain WA</name>
    <dbReference type="NCBI Taxonomy" id="1537102"/>
    <lineage>
        <taxon>Eukaryota</taxon>
        <taxon>Sar</taxon>
        <taxon>Alveolata</taxon>
        <taxon>Apicomplexa</taxon>
        <taxon>Aconoidasida</taxon>
        <taxon>Piroplasmida</taxon>
        <taxon>Theileriidae</taxon>
        <taxon>Theileria</taxon>
    </lineage>
</organism>
<dbReference type="AlphaFoldDB" id="L0B148"/>
<accession>L0B148</accession>
<proteinExistence type="predicted"/>
<evidence type="ECO:0000313" key="3">
    <source>
        <dbReference type="Proteomes" id="UP000031512"/>
    </source>
</evidence>
<dbReference type="GeneID" id="15806411"/>
<feature type="region of interest" description="Disordered" evidence="1">
    <location>
        <begin position="577"/>
        <end position="603"/>
    </location>
</feature>